<dbReference type="Pfam" id="PF09004">
    <property type="entry name" value="ALKBH8_N"/>
    <property type="match status" value="1"/>
</dbReference>
<dbReference type="InterPro" id="IPR015095">
    <property type="entry name" value="AlkB_hom8_N"/>
</dbReference>
<organism evidence="2 3">
    <name type="scientific">Cyprinus carpio</name>
    <name type="common">Common carp</name>
    <dbReference type="NCBI Taxonomy" id="7962"/>
    <lineage>
        <taxon>Eukaryota</taxon>
        <taxon>Metazoa</taxon>
        <taxon>Chordata</taxon>
        <taxon>Craniata</taxon>
        <taxon>Vertebrata</taxon>
        <taxon>Euteleostomi</taxon>
        <taxon>Actinopterygii</taxon>
        <taxon>Neopterygii</taxon>
        <taxon>Teleostei</taxon>
        <taxon>Ostariophysi</taxon>
        <taxon>Cypriniformes</taxon>
        <taxon>Cyprinidae</taxon>
        <taxon>Cyprininae</taxon>
        <taxon>Cyprinus</taxon>
    </lineage>
</organism>
<reference evidence="2" key="1">
    <citation type="submission" date="2025-08" db="UniProtKB">
        <authorList>
            <consortium name="Ensembl"/>
        </authorList>
    </citation>
    <scope>IDENTIFICATION</scope>
</reference>
<dbReference type="Proteomes" id="UP000694701">
    <property type="component" value="Unplaced"/>
</dbReference>
<sequence>MRLQRRLLQTLNGVLLDFLTGRPQTVRVGSNTSSTITLSTGAPQGCVLSPLLFTLLTHDCTPSQNSNIFIKFADDTTVVGLISNREETNYRSEVSRLVGWCSDNNLSLNVEKTKEIVVDFRRVHTQHAPLTINGATMERVSSTKFLGVHITEDLSWTENTAALAKKAQQCLYFLRKLRRARAPAPIMCTFYRGTIESILTSCITVWYGACNASCWKTLQRIVRAAEKIIGVSLPSLQDIYGTCLTRKSLCITGDSTHPSHSFFSLLPSGRRLRSLQARTSRLKGSFIH</sequence>
<evidence type="ECO:0000313" key="3">
    <source>
        <dbReference type="Proteomes" id="UP000694701"/>
    </source>
</evidence>
<evidence type="ECO:0000313" key="2">
    <source>
        <dbReference type="Ensembl" id="ENSCCRP00020076782.1"/>
    </source>
</evidence>
<dbReference type="Ensembl" id="ENSCCRT00020084171.1">
    <property type="protein sequence ID" value="ENSCCRP00020076782.1"/>
    <property type="gene ID" value="ENSCCRG00020035730.1"/>
</dbReference>
<dbReference type="Pfam" id="PF00078">
    <property type="entry name" value="RVT_1"/>
    <property type="match status" value="1"/>
</dbReference>
<protein>
    <recommendedName>
        <fullName evidence="1">Reverse transcriptase domain-containing protein</fullName>
    </recommendedName>
</protein>
<dbReference type="PANTHER" id="PTHR33332">
    <property type="entry name" value="REVERSE TRANSCRIPTASE DOMAIN-CONTAINING PROTEIN"/>
    <property type="match status" value="1"/>
</dbReference>
<name>A0A8C2PQV5_CYPCA</name>
<evidence type="ECO:0000259" key="1">
    <source>
        <dbReference type="PROSITE" id="PS50878"/>
    </source>
</evidence>
<dbReference type="InterPro" id="IPR043502">
    <property type="entry name" value="DNA/RNA_pol_sf"/>
</dbReference>
<dbReference type="PROSITE" id="PS50878">
    <property type="entry name" value="RT_POL"/>
    <property type="match status" value="1"/>
</dbReference>
<dbReference type="GO" id="GO:0008168">
    <property type="term" value="F:methyltransferase activity"/>
    <property type="evidence" value="ECO:0007669"/>
    <property type="project" value="InterPro"/>
</dbReference>
<dbReference type="InterPro" id="IPR000477">
    <property type="entry name" value="RT_dom"/>
</dbReference>
<accession>A0A8C2PQV5</accession>
<dbReference type="AlphaFoldDB" id="A0A8C2PQV5"/>
<dbReference type="GO" id="GO:0016706">
    <property type="term" value="F:2-oxoglutarate-dependent dioxygenase activity"/>
    <property type="evidence" value="ECO:0007669"/>
    <property type="project" value="InterPro"/>
</dbReference>
<dbReference type="SUPFAM" id="SSF56672">
    <property type="entry name" value="DNA/RNA polymerases"/>
    <property type="match status" value="1"/>
</dbReference>
<feature type="domain" description="Reverse transcriptase" evidence="1">
    <location>
        <begin position="1"/>
        <end position="150"/>
    </location>
</feature>
<proteinExistence type="predicted"/>